<proteinExistence type="predicted"/>
<keyword evidence="2" id="KW-1185">Reference proteome</keyword>
<sequence>MSCIKFPATKTELSKTVSKTNGKDYTVAIAQLIAIANQMLGQSKWSHAITNQSIDFVDCIFGDKYQVGCASIVRVQLDSGVYHESLGYSVAEGSKSSAIQRARLSSFYQAFKNTLMCFGDEITNKLNCLSSRPNSPGPDNVASSTVSKPSIGPPPSDIKVDIEPFEETIPLSQTDALMDIVDLDLICPKDQNSNTVETPKIAPMTGPRLFADKQSKVLDVRTKDNIHIPKTGHSSQVNENKIDPKTDVGNGSQTKAGTSTSIEKPKTSPVNGSGEEFKSESAKPTTVTPNPRY</sequence>
<dbReference type="EMBL" id="CM056743">
    <property type="protein sequence ID" value="KAJ8670486.1"/>
    <property type="molecule type" value="Genomic_DNA"/>
</dbReference>
<accession>A0ACC2NHT8</accession>
<comment type="caution">
    <text evidence="1">The sequence shown here is derived from an EMBL/GenBank/DDBJ whole genome shotgun (WGS) entry which is preliminary data.</text>
</comment>
<name>A0ACC2NHT8_9HYME</name>
<reference evidence="1" key="1">
    <citation type="submission" date="2023-04" db="EMBL/GenBank/DDBJ databases">
        <title>A chromosome-level genome assembly of the parasitoid wasp Eretmocerus hayati.</title>
        <authorList>
            <person name="Zhong Y."/>
            <person name="Liu S."/>
            <person name="Liu Y."/>
        </authorList>
    </citation>
    <scope>NUCLEOTIDE SEQUENCE</scope>
    <source>
        <strain evidence="1">ZJU_SS_LIU_2023</strain>
    </source>
</reference>
<dbReference type="Proteomes" id="UP001239111">
    <property type="component" value="Chromosome 3"/>
</dbReference>
<evidence type="ECO:0000313" key="1">
    <source>
        <dbReference type="EMBL" id="KAJ8670486.1"/>
    </source>
</evidence>
<gene>
    <name evidence="1" type="ORF">QAD02_001745</name>
</gene>
<protein>
    <submittedName>
        <fullName evidence="1">Uncharacterized protein</fullName>
    </submittedName>
</protein>
<evidence type="ECO:0000313" key="2">
    <source>
        <dbReference type="Proteomes" id="UP001239111"/>
    </source>
</evidence>
<organism evidence="1 2">
    <name type="scientific">Eretmocerus hayati</name>
    <dbReference type="NCBI Taxonomy" id="131215"/>
    <lineage>
        <taxon>Eukaryota</taxon>
        <taxon>Metazoa</taxon>
        <taxon>Ecdysozoa</taxon>
        <taxon>Arthropoda</taxon>
        <taxon>Hexapoda</taxon>
        <taxon>Insecta</taxon>
        <taxon>Pterygota</taxon>
        <taxon>Neoptera</taxon>
        <taxon>Endopterygota</taxon>
        <taxon>Hymenoptera</taxon>
        <taxon>Apocrita</taxon>
        <taxon>Proctotrupomorpha</taxon>
        <taxon>Chalcidoidea</taxon>
        <taxon>Aphelinidae</taxon>
        <taxon>Aphelininae</taxon>
        <taxon>Eretmocerus</taxon>
    </lineage>
</organism>